<evidence type="ECO:0000313" key="1">
    <source>
        <dbReference type="EMBL" id="ABK24363.1"/>
    </source>
</evidence>
<dbReference type="EMBL" id="EF085055">
    <property type="protein sequence ID" value="ABK24363.1"/>
    <property type="molecule type" value="mRNA"/>
</dbReference>
<proteinExistence type="evidence at transcript level"/>
<sequence>MMMMMMKVRGWRGPLLVTRSGFQSFRPSPMSLSVAVQGFFFFQLRICSSILKLRPPSP</sequence>
<dbReference type="AlphaFoldDB" id="A9NUQ2"/>
<organism evidence="1">
    <name type="scientific">Picea sitchensis</name>
    <name type="common">Sitka spruce</name>
    <name type="synonym">Pinus sitchensis</name>
    <dbReference type="NCBI Taxonomy" id="3332"/>
    <lineage>
        <taxon>Eukaryota</taxon>
        <taxon>Viridiplantae</taxon>
        <taxon>Streptophyta</taxon>
        <taxon>Embryophyta</taxon>
        <taxon>Tracheophyta</taxon>
        <taxon>Spermatophyta</taxon>
        <taxon>Pinopsida</taxon>
        <taxon>Pinidae</taxon>
        <taxon>Conifers I</taxon>
        <taxon>Pinales</taxon>
        <taxon>Pinaceae</taxon>
        <taxon>Picea</taxon>
    </lineage>
</organism>
<reference evidence="1" key="1">
    <citation type="journal article" date="2008" name="BMC Genomics">
        <title>A conifer genomics resource of 200,000 spruce (Picea spp.) ESTs and 6,464 high-quality, sequence-finished full-length cDNAs for Sitka spruce (Picea sitchensis).</title>
        <authorList>
            <person name="Ralph S.G."/>
            <person name="Chun H.J."/>
            <person name="Kolosova N."/>
            <person name="Cooper D."/>
            <person name="Oddy C."/>
            <person name="Ritland C.E."/>
            <person name="Kirkpatrick R."/>
            <person name="Moore R."/>
            <person name="Barber S."/>
            <person name="Holt R.A."/>
            <person name="Jones S.J."/>
            <person name="Marra M.A."/>
            <person name="Douglas C.J."/>
            <person name="Ritland K."/>
            <person name="Bohlmann J."/>
        </authorList>
    </citation>
    <scope>NUCLEOTIDE SEQUENCE</scope>
    <source>
        <tissue evidence="1">Bark</tissue>
    </source>
</reference>
<protein>
    <submittedName>
        <fullName evidence="1">Uncharacterized protein</fullName>
    </submittedName>
</protein>
<accession>A9NUQ2</accession>
<name>A9NUQ2_PICSI</name>